<dbReference type="AlphaFoldDB" id="A0A0M3JIG9"/>
<reference evidence="1" key="1">
    <citation type="submission" date="2017-02" db="UniProtKB">
        <authorList>
            <consortium name="WormBaseParasite"/>
        </authorList>
    </citation>
    <scope>IDENTIFICATION</scope>
</reference>
<organism evidence="1">
    <name type="scientific">Anisakis simplex</name>
    <name type="common">Herring worm</name>
    <dbReference type="NCBI Taxonomy" id="6269"/>
    <lineage>
        <taxon>Eukaryota</taxon>
        <taxon>Metazoa</taxon>
        <taxon>Ecdysozoa</taxon>
        <taxon>Nematoda</taxon>
        <taxon>Chromadorea</taxon>
        <taxon>Rhabditida</taxon>
        <taxon>Spirurina</taxon>
        <taxon>Ascaridomorpha</taxon>
        <taxon>Ascaridoidea</taxon>
        <taxon>Anisakidae</taxon>
        <taxon>Anisakis</taxon>
        <taxon>Anisakis simplex complex</taxon>
    </lineage>
</organism>
<sequence>LDSILVELKDELKSFDCARIDAEGVAEVSLAYNVKAAPTVVIFKQGKISQLQAGKEVDRVNGFNPAEMKSAILKLMIDEGVPSHSTKNVPDGKE</sequence>
<protein>
    <submittedName>
        <fullName evidence="1">Thioredoxin domain-containing protein</fullName>
    </submittedName>
</protein>
<name>A0A0M3JIG9_ANISI</name>
<dbReference type="InterPro" id="IPR036249">
    <property type="entry name" value="Thioredoxin-like_sf"/>
</dbReference>
<dbReference type="WBParaSite" id="ASIM_0000743501-mRNA-1">
    <property type="protein sequence ID" value="ASIM_0000743501-mRNA-1"/>
    <property type="gene ID" value="ASIM_0000743501"/>
</dbReference>
<dbReference type="Gene3D" id="3.40.30.10">
    <property type="entry name" value="Glutaredoxin"/>
    <property type="match status" value="1"/>
</dbReference>
<evidence type="ECO:0000313" key="1">
    <source>
        <dbReference type="WBParaSite" id="ASIM_0000743501-mRNA-1"/>
    </source>
</evidence>
<dbReference type="SUPFAM" id="SSF52833">
    <property type="entry name" value="Thioredoxin-like"/>
    <property type="match status" value="1"/>
</dbReference>
<proteinExistence type="predicted"/>
<accession>A0A0M3JIG9</accession>